<evidence type="ECO:0000256" key="6">
    <source>
        <dbReference type="ARBA" id="ARBA00022692"/>
    </source>
</evidence>
<feature type="transmembrane region" description="Helical" evidence="12">
    <location>
        <begin position="812"/>
        <end position="832"/>
    </location>
</feature>
<evidence type="ECO:0000256" key="9">
    <source>
        <dbReference type="ARBA" id="ARBA00023136"/>
    </source>
</evidence>
<name>A0A024UMJ5_9STRA</name>
<dbReference type="eggNOG" id="KOG2125">
    <property type="taxonomic scope" value="Eukaryota"/>
</dbReference>
<feature type="transmembrane region" description="Helical" evidence="12">
    <location>
        <begin position="655"/>
        <end position="674"/>
    </location>
</feature>
<dbReference type="GO" id="GO:0006506">
    <property type="term" value="P:GPI anchor biosynthetic process"/>
    <property type="evidence" value="ECO:0007669"/>
    <property type="project" value="UniProtKB-UniPathway"/>
</dbReference>
<comment type="similarity">
    <text evidence="3">Belongs to the PIGG/PIGN/PIGO family. PIGG subfamily.</text>
</comment>
<dbReference type="RefSeq" id="XP_008865152.1">
    <property type="nucleotide sequence ID" value="XM_008866930.1"/>
</dbReference>
<dbReference type="VEuPathDB" id="FungiDB:H310_03149"/>
<evidence type="ECO:0000256" key="3">
    <source>
        <dbReference type="ARBA" id="ARBA00005315"/>
    </source>
</evidence>
<keyword evidence="6 12" id="KW-0812">Transmembrane</keyword>
<dbReference type="InterPro" id="IPR017850">
    <property type="entry name" value="Alkaline_phosphatase_core_sf"/>
</dbReference>
<feature type="domain" description="GPI ethanolamine phosphate transferase 2 C-terminal" evidence="13">
    <location>
        <begin position="655"/>
        <end position="853"/>
    </location>
</feature>
<dbReference type="InterPro" id="IPR037674">
    <property type="entry name" value="PIG-G_N"/>
</dbReference>
<comment type="pathway">
    <text evidence="2">Glycolipid biosynthesis; glycosylphosphatidylinositol-anchor biosynthesis.</text>
</comment>
<organism evidence="14">
    <name type="scientific">Aphanomyces invadans</name>
    <dbReference type="NCBI Taxonomy" id="157072"/>
    <lineage>
        <taxon>Eukaryota</taxon>
        <taxon>Sar</taxon>
        <taxon>Stramenopiles</taxon>
        <taxon>Oomycota</taxon>
        <taxon>Saprolegniomycetes</taxon>
        <taxon>Saprolegniales</taxon>
        <taxon>Verrucalvaceae</taxon>
        <taxon>Aphanomyces</taxon>
    </lineage>
</organism>
<dbReference type="SUPFAM" id="SSF53649">
    <property type="entry name" value="Alkaline phosphatase-like"/>
    <property type="match status" value="1"/>
</dbReference>
<keyword evidence="10" id="KW-0325">Glycoprotein</keyword>
<evidence type="ECO:0000256" key="2">
    <source>
        <dbReference type="ARBA" id="ARBA00004687"/>
    </source>
</evidence>
<dbReference type="PANTHER" id="PTHR23072:SF0">
    <property type="entry name" value="GPI ETHANOLAMINE PHOSPHATE TRANSFERASE 2"/>
    <property type="match status" value="1"/>
</dbReference>
<sequence>MVYHGDKRRRLVAVGLSALVGSVCIMSGFFGLDMDVLQVNLAPDAVSSDIQEHETPSSQPLPKAFDRLVLVVIDALRADMVLGNAAIHRSHHYGEDLSMFMPFTAQLARQDGTVAYVAQAGVPTVTMPRLKALTTGKQPAFIDVLRNFNSKAVDDDNIMQMFFHAGYRMVLYGDETWLALFPHIFHRHDATSGFFTRDTVFVDSNVTRHLNEELDPRMASPKSRDWDVLVLHYLGVDHVGHLHGPHSSSMRHKLGEMDAVLQMIHHAIQKQDAIRQQDTTSSQKSLPTLLVLCSDHGMTNTGNHGGASAEESSALLLFVLPPMRETAPTAQHQQQGAEADGPSRGERRSSLFRRVLQVDLVPTLAALFGLRIPTTNTGKTLHDVVNAAGMKEPVEALRRNLDQLTKSWSPADRAKLWKMPGTSYSSEAGLTEALERAQAAVLESDGSEYNAGAIVVGIACMAFGMALSFSASGVESVWTRKSWSLVVLAAGTVMQVASYGSSSAIENEHTTWNFILTTLWMFLALRHVAAKDYRDVPLVALLAVTTRLLRSRNQVINFARLNDLPLLATLKNTSVGFEYEQDDSLSVLTTRSLLDDFELPPGYEKIGAVVCIGLYGIWKLQHLGVAMFWHALLQVVFVGGLAAALAFALCPTVAAFAHATYMAAALLLVSSWGVSTKNAASTSSSHRRFIPMELSAWLLGLLLQRESNSAVLAILCVQQACSFAWQRRRRHDDDVSIVAAMSTLWMSKCAFYALGNSHLMTTIDISMAYTGLTTYSQGIVGFLTYFIVMTGPTVVLLASFSAGSAVDMLPTLWCLELLSCLVYSAIMYAMRFHLFVWSVFAPKMMYHLAILVWDAAITAVAVVVPTRS</sequence>
<dbReference type="GO" id="GO:0051267">
    <property type="term" value="F:CP2 mannose-ethanolamine phosphotransferase activity"/>
    <property type="evidence" value="ECO:0007669"/>
    <property type="project" value="TreeGrafter"/>
</dbReference>
<feature type="transmembrane region" description="Helical" evidence="12">
    <location>
        <begin position="737"/>
        <end position="755"/>
    </location>
</feature>
<keyword evidence="7" id="KW-0256">Endoplasmic reticulum</keyword>
<feature type="transmembrane region" description="Helical" evidence="12">
    <location>
        <begin position="844"/>
        <end position="864"/>
    </location>
</feature>
<reference evidence="14" key="1">
    <citation type="submission" date="2013-12" db="EMBL/GenBank/DDBJ databases">
        <title>The Genome Sequence of Aphanomyces invadans NJM9701.</title>
        <authorList>
            <consortium name="The Broad Institute Genomics Platform"/>
            <person name="Russ C."/>
            <person name="Tyler B."/>
            <person name="van West P."/>
            <person name="Dieguez-Uribeondo J."/>
            <person name="Young S.K."/>
            <person name="Zeng Q."/>
            <person name="Gargeya S."/>
            <person name="Fitzgerald M."/>
            <person name="Abouelleil A."/>
            <person name="Alvarado L."/>
            <person name="Chapman S.B."/>
            <person name="Gainer-Dewar J."/>
            <person name="Goldberg J."/>
            <person name="Griggs A."/>
            <person name="Gujja S."/>
            <person name="Hansen M."/>
            <person name="Howarth C."/>
            <person name="Imamovic A."/>
            <person name="Ireland A."/>
            <person name="Larimer J."/>
            <person name="McCowan C."/>
            <person name="Murphy C."/>
            <person name="Pearson M."/>
            <person name="Poon T.W."/>
            <person name="Priest M."/>
            <person name="Roberts A."/>
            <person name="Saif S."/>
            <person name="Shea T."/>
            <person name="Sykes S."/>
            <person name="Wortman J."/>
            <person name="Nusbaum C."/>
            <person name="Birren B."/>
        </authorList>
    </citation>
    <scope>NUCLEOTIDE SEQUENCE [LARGE SCALE GENOMIC DNA]</scope>
    <source>
        <strain evidence="14">NJM9701</strain>
    </source>
</reference>
<accession>A0A024UMJ5</accession>
<dbReference type="Pfam" id="PF01663">
    <property type="entry name" value="Phosphodiest"/>
    <property type="match status" value="1"/>
</dbReference>
<evidence type="ECO:0000256" key="5">
    <source>
        <dbReference type="ARBA" id="ARBA00022679"/>
    </source>
</evidence>
<dbReference type="InterPro" id="IPR039527">
    <property type="entry name" value="PIGG/GPI7"/>
</dbReference>
<feature type="region of interest" description="Disordered" evidence="11">
    <location>
        <begin position="326"/>
        <end position="346"/>
    </location>
</feature>
<proteinExistence type="inferred from homology"/>
<dbReference type="InterPro" id="IPR045687">
    <property type="entry name" value="PIGG/GPI7_C"/>
</dbReference>
<feature type="transmembrane region" description="Helical" evidence="12">
    <location>
        <begin position="775"/>
        <end position="800"/>
    </location>
</feature>
<protein>
    <recommendedName>
        <fullName evidence="13">GPI ethanolamine phosphate transferase 2 C-terminal domain-containing protein</fullName>
    </recommendedName>
</protein>
<evidence type="ECO:0000256" key="8">
    <source>
        <dbReference type="ARBA" id="ARBA00022989"/>
    </source>
</evidence>
<evidence type="ECO:0000256" key="1">
    <source>
        <dbReference type="ARBA" id="ARBA00004477"/>
    </source>
</evidence>
<evidence type="ECO:0000256" key="12">
    <source>
        <dbReference type="SAM" id="Phobius"/>
    </source>
</evidence>
<dbReference type="Pfam" id="PF19316">
    <property type="entry name" value="PIGO_PIGG"/>
    <property type="match status" value="1"/>
</dbReference>
<dbReference type="InterPro" id="IPR002591">
    <property type="entry name" value="Phosphodiest/P_Trfase"/>
</dbReference>
<dbReference type="AlphaFoldDB" id="A0A024UMJ5"/>
<evidence type="ECO:0000256" key="10">
    <source>
        <dbReference type="ARBA" id="ARBA00023180"/>
    </source>
</evidence>
<dbReference type="GO" id="GO:0005789">
    <property type="term" value="C:endoplasmic reticulum membrane"/>
    <property type="evidence" value="ECO:0007669"/>
    <property type="project" value="UniProtKB-SubCell"/>
</dbReference>
<feature type="transmembrane region" description="Helical" evidence="12">
    <location>
        <begin position="12"/>
        <end position="32"/>
    </location>
</feature>
<dbReference type="UniPathway" id="UPA00196"/>
<evidence type="ECO:0000259" key="13">
    <source>
        <dbReference type="Pfam" id="PF19316"/>
    </source>
</evidence>
<keyword evidence="9 12" id="KW-0472">Membrane</keyword>
<dbReference type="EMBL" id="KI913955">
    <property type="protein sequence ID" value="ETW07077.1"/>
    <property type="molecule type" value="Genomic_DNA"/>
</dbReference>
<feature type="transmembrane region" description="Helical" evidence="12">
    <location>
        <begin position="483"/>
        <end position="505"/>
    </location>
</feature>
<keyword evidence="8 12" id="KW-1133">Transmembrane helix</keyword>
<comment type="subcellular location">
    <subcellularLocation>
        <location evidence="1">Endoplasmic reticulum membrane</location>
        <topology evidence="1">Multi-pass membrane protein</topology>
    </subcellularLocation>
</comment>
<evidence type="ECO:0000256" key="4">
    <source>
        <dbReference type="ARBA" id="ARBA00022502"/>
    </source>
</evidence>
<keyword evidence="5" id="KW-0808">Transferase</keyword>
<dbReference type="PANTHER" id="PTHR23072">
    <property type="entry name" value="PHOSPHATIDYLINOSITOL GLYCAN-RELATED"/>
    <property type="match status" value="1"/>
</dbReference>
<feature type="transmembrane region" description="Helical" evidence="12">
    <location>
        <begin position="451"/>
        <end position="471"/>
    </location>
</feature>
<feature type="transmembrane region" description="Helical" evidence="12">
    <location>
        <begin position="627"/>
        <end position="649"/>
    </location>
</feature>
<evidence type="ECO:0000256" key="11">
    <source>
        <dbReference type="SAM" id="MobiDB-lite"/>
    </source>
</evidence>
<keyword evidence="4" id="KW-0337">GPI-anchor biosynthesis</keyword>
<dbReference type="CDD" id="cd16024">
    <property type="entry name" value="GPI_EPT_2"/>
    <property type="match status" value="1"/>
</dbReference>
<dbReference type="Gene3D" id="3.40.720.10">
    <property type="entry name" value="Alkaline Phosphatase, subunit A"/>
    <property type="match status" value="1"/>
</dbReference>
<dbReference type="OrthoDB" id="272139at2759"/>
<dbReference type="STRING" id="157072.A0A024UMJ5"/>
<evidence type="ECO:0000313" key="14">
    <source>
        <dbReference type="EMBL" id="ETW07077.1"/>
    </source>
</evidence>
<feature type="transmembrane region" description="Helical" evidence="12">
    <location>
        <begin position="511"/>
        <end position="529"/>
    </location>
</feature>
<evidence type="ECO:0000256" key="7">
    <source>
        <dbReference type="ARBA" id="ARBA00022824"/>
    </source>
</evidence>
<dbReference type="GeneID" id="20080199"/>
<gene>
    <name evidence="14" type="ORF">H310_03149</name>
</gene>